<evidence type="ECO:0000259" key="3">
    <source>
        <dbReference type="Pfam" id="PF06985"/>
    </source>
</evidence>
<proteinExistence type="predicted"/>
<evidence type="ECO:0000256" key="2">
    <source>
        <dbReference type="SAM" id="MobiDB-lite"/>
    </source>
</evidence>
<dbReference type="PANTHER" id="PTHR24148:SF73">
    <property type="entry name" value="HET DOMAIN PROTEIN (AFU_ORTHOLOGUE AFUA_8G01020)"/>
    <property type="match status" value="1"/>
</dbReference>
<dbReference type="AlphaFoldDB" id="S3CGB2"/>
<accession>S3CGB2</accession>
<protein>
    <submittedName>
        <fullName evidence="4">Heterokaryon incompatibility protein</fullName>
    </submittedName>
</protein>
<dbReference type="InterPro" id="IPR010730">
    <property type="entry name" value="HET"/>
</dbReference>
<dbReference type="eggNOG" id="ENOG502SS3X">
    <property type="taxonomic scope" value="Eukaryota"/>
</dbReference>
<feature type="domain" description="Heterokaryon incompatibility" evidence="3">
    <location>
        <begin position="71"/>
        <end position="309"/>
    </location>
</feature>
<dbReference type="HOGENOM" id="CLU_004184_7_2_1"/>
<evidence type="ECO:0000256" key="1">
    <source>
        <dbReference type="SAM" id="Coils"/>
    </source>
</evidence>
<evidence type="ECO:0000313" key="4">
    <source>
        <dbReference type="EMBL" id="EPE05318.1"/>
    </source>
</evidence>
<dbReference type="OrthoDB" id="3477286at2759"/>
<dbReference type="Pfam" id="PF06985">
    <property type="entry name" value="HET"/>
    <property type="match status" value="1"/>
</dbReference>
<organism evidence="4 5">
    <name type="scientific">Ophiostoma piceae (strain UAMH 11346)</name>
    <name type="common">Sap stain fungus</name>
    <dbReference type="NCBI Taxonomy" id="1262450"/>
    <lineage>
        <taxon>Eukaryota</taxon>
        <taxon>Fungi</taxon>
        <taxon>Dikarya</taxon>
        <taxon>Ascomycota</taxon>
        <taxon>Pezizomycotina</taxon>
        <taxon>Sordariomycetes</taxon>
        <taxon>Sordariomycetidae</taxon>
        <taxon>Ophiostomatales</taxon>
        <taxon>Ophiostomataceae</taxon>
        <taxon>Ophiostoma</taxon>
    </lineage>
</organism>
<keyword evidence="1" id="KW-0175">Coiled coil</keyword>
<keyword evidence="5" id="KW-1185">Reference proteome</keyword>
<dbReference type="PANTHER" id="PTHR24148">
    <property type="entry name" value="ANKYRIN REPEAT DOMAIN-CONTAINING PROTEIN 39 HOMOLOG-RELATED"/>
    <property type="match status" value="1"/>
</dbReference>
<feature type="region of interest" description="Disordered" evidence="2">
    <location>
        <begin position="486"/>
        <end position="510"/>
    </location>
</feature>
<dbReference type="InterPro" id="IPR052895">
    <property type="entry name" value="HetReg/Transcr_Mod"/>
</dbReference>
<dbReference type="VEuPathDB" id="FungiDB:F503_03923"/>
<dbReference type="Proteomes" id="UP000016923">
    <property type="component" value="Unassembled WGS sequence"/>
</dbReference>
<evidence type="ECO:0000313" key="5">
    <source>
        <dbReference type="Proteomes" id="UP000016923"/>
    </source>
</evidence>
<dbReference type="EMBL" id="KE148157">
    <property type="protein sequence ID" value="EPE05318.1"/>
    <property type="molecule type" value="Genomic_DNA"/>
</dbReference>
<dbReference type="OMA" id="HPENEYS"/>
<feature type="coiled-coil region" evidence="1">
    <location>
        <begin position="185"/>
        <end position="212"/>
    </location>
</feature>
<reference evidence="4 5" key="1">
    <citation type="journal article" date="2013" name="BMC Genomics">
        <title>The genome and transcriptome of the pine saprophyte Ophiostoma piceae, and a comparison with the bark beetle-associated pine pathogen Grosmannia clavigera.</title>
        <authorList>
            <person name="Haridas S."/>
            <person name="Wang Y."/>
            <person name="Lim L."/>
            <person name="Massoumi Alamouti S."/>
            <person name="Jackman S."/>
            <person name="Docking R."/>
            <person name="Robertson G."/>
            <person name="Birol I."/>
            <person name="Bohlmann J."/>
            <person name="Breuil C."/>
        </authorList>
    </citation>
    <scope>NUCLEOTIDE SEQUENCE [LARGE SCALE GENOMIC DNA]</scope>
    <source>
        <strain evidence="4 5">UAMH 11346</strain>
    </source>
</reference>
<gene>
    <name evidence="4" type="ORF">F503_03923</name>
</gene>
<sequence length="842" mass="95429">MRFFTSLSLVFLFLKRQKHRDKSTTIEMPLTYKCLEDGEIRLLRLHLAEALDAPLHIDIFHANLGGDVPEYEALTYVWNEVWGHFPIWVDRGDTSNGKNTKEDVYISVTANLDAALRHVRYRTRSRVLWVDAICINQDDLAERSQQVRQMRRIYEMCTADVAWLGPTPLPPPEPITIDDVSDDDSDDVLDTAEQATKRAEKLEREISRRAGRRADRIRHQQSGLQEGLTLMRQIASRDSATLTDMIHNYHYSTTWPSIDVDEFRSQHPENEYSPEGPAQTPLLTNHQSFALRTTFSSTRLWQRVWIVQELSCAPKVFLAVGIDDEDKDDKEGREDRILTLDWDEELVGGFLDDHTYADAFHSSWGHGSIGPAAARIFARVRALHMQRKYARSHSFEGSHAVVDAPANKAFHSFLDILARFKWTSSTDPRDKVYGLLGLVSEETPFLLPVDYTKSAAEVYTDTTVAIIQAGGSLDLISQNPFYGSGILNDENPHRPTDGDDTDEGDNDGERVRNLPSWVPNFDHSQHWEYDDQFATILFAQRGIYTAGKPDCRHLFPLHMISGWTTSAKGKRRSVSGIKLRGSVIGRMDAFKQGPWEDNTTVHYDGRAPLNTLIKMRNLYVGESQSKIYSATGESLLDAFWRTMVADCAAYPIRRLDWAAEGAECRRALSEACSLRAEEQETEDDETRHFTTDEEWQNYRFSPGYEHFPPSAKLLSDTLVAEMLPRMMTRWGICEVVPSARANDDECSNLLAMVWPEAKKGDIVAALDGSKVPVVLRPQDIIVEVEAEAGRSRGTGCDKDAEWTSTAQYYIYICPAYVHGYMDGEALAQLAEGRLAEQDFVLI</sequence>
<name>S3CGB2_OPHP1</name>